<dbReference type="EMBL" id="SJPJ01000001">
    <property type="protein sequence ID" value="TWT81892.1"/>
    <property type="molecule type" value="Genomic_DNA"/>
</dbReference>
<dbReference type="GO" id="GO:0008146">
    <property type="term" value="F:sulfotransferase activity"/>
    <property type="evidence" value="ECO:0007669"/>
    <property type="project" value="TreeGrafter"/>
</dbReference>
<keyword evidence="4" id="KW-0808">Transferase</keyword>
<protein>
    <submittedName>
        <fullName evidence="4">Molybdopterin-synthase adenylyltransferase</fullName>
        <ecNumber evidence="4">2.7.7.80</ecNumber>
    </submittedName>
</protein>
<dbReference type="CDD" id="cd00757">
    <property type="entry name" value="ThiF_MoeB_HesA_family"/>
    <property type="match status" value="1"/>
</dbReference>
<evidence type="ECO:0000256" key="1">
    <source>
        <dbReference type="ARBA" id="ARBA00009919"/>
    </source>
</evidence>
<evidence type="ECO:0000256" key="2">
    <source>
        <dbReference type="SAM" id="MobiDB-lite"/>
    </source>
</evidence>
<dbReference type="PANTHER" id="PTHR10953">
    <property type="entry name" value="UBIQUITIN-ACTIVATING ENZYME E1"/>
    <property type="match status" value="1"/>
</dbReference>
<dbReference type="Proteomes" id="UP000315010">
    <property type="component" value="Unassembled WGS sequence"/>
</dbReference>
<dbReference type="EC" id="2.7.7.80" evidence="4"/>
<comment type="similarity">
    <text evidence="1">Belongs to the HesA/MoeB/ThiF family.</text>
</comment>
<name>A0A5C5Z3D0_9BACT</name>
<dbReference type="GO" id="GO:0005829">
    <property type="term" value="C:cytosol"/>
    <property type="evidence" value="ECO:0007669"/>
    <property type="project" value="TreeGrafter"/>
</dbReference>
<dbReference type="InterPro" id="IPR045886">
    <property type="entry name" value="ThiF/MoeB/HesA"/>
</dbReference>
<evidence type="ECO:0000313" key="4">
    <source>
        <dbReference type="EMBL" id="TWT81892.1"/>
    </source>
</evidence>
<keyword evidence="4" id="KW-0548">Nucleotidyltransferase</keyword>
<dbReference type="GO" id="GO:0061605">
    <property type="term" value="F:molybdopterin-synthase adenylyltransferase activity"/>
    <property type="evidence" value="ECO:0007669"/>
    <property type="project" value="UniProtKB-EC"/>
</dbReference>
<dbReference type="InterPro" id="IPR035985">
    <property type="entry name" value="Ubiquitin-activating_enz"/>
</dbReference>
<feature type="domain" description="THIF-type NAD/FAD binding fold" evidence="3">
    <location>
        <begin position="24"/>
        <end position="261"/>
    </location>
</feature>
<reference evidence="4 5" key="1">
    <citation type="submission" date="2019-02" db="EMBL/GenBank/DDBJ databases">
        <title>Deep-cultivation of Planctomycetes and their phenomic and genomic characterization uncovers novel biology.</title>
        <authorList>
            <person name="Wiegand S."/>
            <person name="Jogler M."/>
            <person name="Boedeker C."/>
            <person name="Pinto D."/>
            <person name="Vollmers J."/>
            <person name="Rivas-Marin E."/>
            <person name="Kohn T."/>
            <person name="Peeters S.H."/>
            <person name="Heuer A."/>
            <person name="Rast P."/>
            <person name="Oberbeckmann S."/>
            <person name="Bunk B."/>
            <person name="Jeske O."/>
            <person name="Meyerdierks A."/>
            <person name="Storesund J.E."/>
            <person name="Kallscheuer N."/>
            <person name="Luecker S."/>
            <person name="Lage O.M."/>
            <person name="Pohl T."/>
            <person name="Merkel B.J."/>
            <person name="Hornburger P."/>
            <person name="Mueller R.-W."/>
            <person name="Bruemmer F."/>
            <person name="Labrenz M."/>
            <person name="Spormann A.M."/>
            <person name="Op Den Camp H."/>
            <person name="Overmann J."/>
            <person name="Amann R."/>
            <person name="Jetten M.S.M."/>
            <person name="Mascher T."/>
            <person name="Medema M.H."/>
            <person name="Devos D.P."/>
            <person name="Kaster A.-K."/>
            <person name="Ovreas L."/>
            <person name="Rohde M."/>
            <person name="Galperin M.Y."/>
            <person name="Jogler C."/>
        </authorList>
    </citation>
    <scope>NUCLEOTIDE SEQUENCE [LARGE SCALE GENOMIC DNA]</scope>
    <source>
        <strain evidence="4 5">CA13</strain>
    </source>
</reference>
<comment type="caution">
    <text evidence="4">The sequence shown here is derived from an EMBL/GenBank/DDBJ whole genome shotgun (WGS) entry which is preliminary data.</text>
</comment>
<evidence type="ECO:0000313" key="5">
    <source>
        <dbReference type="Proteomes" id="UP000315010"/>
    </source>
</evidence>
<dbReference type="GO" id="GO:0004792">
    <property type="term" value="F:thiosulfate-cyanide sulfurtransferase activity"/>
    <property type="evidence" value="ECO:0007669"/>
    <property type="project" value="TreeGrafter"/>
</dbReference>
<proteinExistence type="inferred from homology"/>
<dbReference type="GO" id="GO:0008641">
    <property type="term" value="F:ubiquitin-like modifier activating enzyme activity"/>
    <property type="evidence" value="ECO:0007669"/>
    <property type="project" value="InterPro"/>
</dbReference>
<dbReference type="OrthoDB" id="9804286at2"/>
<feature type="region of interest" description="Disordered" evidence="2">
    <location>
        <begin position="1"/>
        <end position="23"/>
    </location>
</feature>
<dbReference type="AlphaFoldDB" id="A0A5C5Z3D0"/>
<dbReference type="Gene3D" id="3.40.50.720">
    <property type="entry name" value="NAD(P)-binding Rossmann-like Domain"/>
    <property type="match status" value="1"/>
</dbReference>
<dbReference type="InterPro" id="IPR000594">
    <property type="entry name" value="ThiF_NAD_FAD-bd"/>
</dbReference>
<gene>
    <name evidence="4" type="primary">moeB</name>
    <name evidence="4" type="ORF">CA13_33470</name>
</gene>
<dbReference type="RefSeq" id="WP_146398064.1">
    <property type="nucleotide sequence ID" value="NZ_SJPJ01000001.1"/>
</dbReference>
<evidence type="ECO:0000259" key="3">
    <source>
        <dbReference type="Pfam" id="PF00899"/>
    </source>
</evidence>
<organism evidence="4 5">
    <name type="scientific">Novipirellula herctigrandis</name>
    <dbReference type="NCBI Taxonomy" id="2527986"/>
    <lineage>
        <taxon>Bacteria</taxon>
        <taxon>Pseudomonadati</taxon>
        <taxon>Planctomycetota</taxon>
        <taxon>Planctomycetia</taxon>
        <taxon>Pirellulales</taxon>
        <taxon>Pirellulaceae</taxon>
        <taxon>Novipirellula</taxon>
    </lineage>
</organism>
<accession>A0A5C5Z3D0</accession>
<dbReference type="Pfam" id="PF00899">
    <property type="entry name" value="ThiF"/>
    <property type="match status" value="1"/>
</dbReference>
<dbReference type="PANTHER" id="PTHR10953:SF102">
    <property type="entry name" value="ADENYLYLTRANSFERASE AND SULFURTRANSFERASE MOCS3"/>
    <property type="match status" value="1"/>
</dbReference>
<dbReference type="FunFam" id="3.40.50.720:FF:000080">
    <property type="entry name" value="Thiazole biosynthesis adenylyltransferase ThiF"/>
    <property type="match status" value="1"/>
</dbReference>
<keyword evidence="5" id="KW-1185">Reference proteome</keyword>
<sequence length="373" mass="39928">MQGSNDDQITDDRHSGTGDANGRYARQVQFGPVGVSGQSMISQSTVSVLGCGALGTVACEILARAGVGHLRLIDRDIVEWTNLQRQSLFDESDATQGRAKAQAAAERLESINSKVAIEPLVADVTADNIDSLLQGSDLVIDAADNFAIRFLLNDWSLKNTTAWVHGGCVGASGQVRLFSGAGSPCFRCLVPQPPPPASVATCDTAGVIGAATHAIASLQAIEAIKWLSGNQDSVHSKVWSFDFWQNRIRELAIDPALSESCQACKERVYDFLDATSGSATSGSAGGSTIVLCGRNAVQITPGSKIRVDLQSLAERWQSQGKVQQTRFFVRLQWVSEPRQASLRLTLFADGRAVIEGTDDPSRARTFYDRLVGS</sequence>
<dbReference type="SUPFAM" id="SSF69572">
    <property type="entry name" value="Activating enzymes of the ubiquitin-like proteins"/>
    <property type="match status" value="1"/>
</dbReference>